<sequence length="97" mass="10731">MTNPMDQAHFDSGVSIVRLVIRHGGQWVDGIYKGGESRMRRVRSDSSFASLMKVVKDVVGVNSKIEEIELHALISTPGEISQPIIKDNEDIALVLLE</sequence>
<dbReference type="Gramene" id="EOY32369">
    <property type="protein sequence ID" value="EOY32369"/>
    <property type="gene ID" value="TCM_040244"/>
</dbReference>
<organism evidence="1 2">
    <name type="scientific">Theobroma cacao</name>
    <name type="common">Cacao</name>
    <name type="synonym">Cocoa</name>
    <dbReference type="NCBI Taxonomy" id="3641"/>
    <lineage>
        <taxon>Eukaryota</taxon>
        <taxon>Viridiplantae</taxon>
        <taxon>Streptophyta</taxon>
        <taxon>Embryophyta</taxon>
        <taxon>Tracheophyta</taxon>
        <taxon>Spermatophyta</taxon>
        <taxon>Magnoliopsida</taxon>
        <taxon>eudicotyledons</taxon>
        <taxon>Gunneridae</taxon>
        <taxon>Pentapetalae</taxon>
        <taxon>rosids</taxon>
        <taxon>malvids</taxon>
        <taxon>Malvales</taxon>
        <taxon>Malvaceae</taxon>
        <taxon>Byttnerioideae</taxon>
        <taxon>Theobroma</taxon>
    </lineage>
</organism>
<name>A0A061GYU9_THECC</name>
<accession>A0A061GYU9</accession>
<dbReference type="Proteomes" id="UP000026915">
    <property type="component" value="Chromosome 9"/>
</dbReference>
<dbReference type="EMBL" id="CM001887">
    <property type="protein sequence ID" value="EOY32369.1"/>
    <property type="molecule type" value="Genomic_DNA"/>
</dbReference>
<evidence type="ECO:0000313" key="2">
    <source>
        <dbReference type="Proteomes" id="UP000026915"/>
    </source>
</evidence>
<proteinExistence type="predicted"/>
<keyword evidence="2" id="KW-1185">Reference proteome</keyword>
<dbReference type="AlphaFoldDB" id="A0A061GYU9"/>
<dbReference type="InParanoid" id="A0A061GYU9"/>
<reference evidence="1 2" key="1">
    <citation type="journal article" date="2013" name="Genome Biol.">
        <title>The genome sequence of the most widely cultivated cacao type and its use to identify candidate genes regulating pod color.</title>
        <authorList>
            <person name="Motamayor J.C."/>
            <person name="Mockaitis K."/>
            <person name="Schmutz J."/>
            <person name="Haiminen N."/>
            <person name="Iii D.L."/>
            <person name="Cornejo O."/>
            <person name="Findley S.D."/>
            <person name="Zheng P."/>
            <person name="Utro F."/>
            <person name="Royaert S."/>
            <person name="Saski C."/>
            <person name="Jenkins J."/>
            <person name="Podicheti R."/>
            <person name="Zhao M."/>
            <person name="Scheffler B.E."/>
            <person name="Stack J.C."/>
            <person name="Feltus F.A."/>
            <person name="Mustiga G.M."/>
            <person name="Amores F."/>
            <person name="Phillips W."/>
            <person name="Marelli J.P."/>
            <person name="May G.D."/>
            <person name="Shapiro H."/>
            <person name="Ma J."/>
            <person name="Bustamante C.D."/>
            <person name="Schnell R.J."/>
            <person name="Main D."/>
            <person name="Gilbert D."/>
            <person name="Parida L."/>
            <person name="Kuhn D.N."/>
        </authorList>
    </citation>
    <scope>NUCLEOTIDE SEQUENCE [LARGE SCALE GENOMIC DNA]</scope>
    <source>
        <strain evidence="2">cv. Matina 1-6</strain>
    </source>
</reference>
<gene>
    <name evidence="1" type="ORF">TCM_040244</name>
</gene>
<evidence type="ECO:0000313" key="1">
    <source>
        <dbReference type="EMBL" id="EOY32369.1"/>
    </source>
</evidence>
<protein>
    <submittedName>
        <fullName evidence="1">Uncharacterized protein</fullName>
    </submittedName>
</protein>
<dbReference type="HOGENOM" id="CLU_2350926_0_0_1"/>